<feature type="compositionally biased region" description="Low complexity" evidence="1">
    <location>
        <begin position="69"/>
        <end position="78"/>
    </location>
</feature>
<comment type="caution">
    <text evidence="2">The sequence shown here is derived from an EMBL/GenBank/DDBJ whole genome shotgun (WGS) entry which is preliminary data.</text>
</comment>
<name>A0AAN5D0K7_9BILA</name>
<organism evidence="2 3">
    <name type="scientific">Pristionchus mayeri</name>
    <dbReference type="NCBI Taxonomy" id="1317129"/>
    <lineage>
        <taxon>Eukaryota</taxon>
        <taxon>Metazoa</taxon>
        <taxon>Ecdysozoa</taxon>
        <taxon>Nematoda</taxon>
        <taxon>Chromadorea</taxon>
        <taxon>Rhabditida</taxon>
        <taxon>Rhabditina</taxon>
        <taxon>Diplogasteromorpha</taxon>
        <taxon>Diplogasteroidea</taxon>
        <taxon>Neodiplogasteridae</taxon>
        <taxon>Pristionchus</taxon>
    </lineage>
</organism>
<dbReference type="AlphaFoldDB" id="A0AAN5D0K7"/>
<feature type="region of interest" description="Disordered" evidence="1">
    <location>
        <begin position="69"/>
        <end position="119"/>
    </location>
</feature>
<evidence type="ECO:0000313" key="3">
    <source>
        <dbReference type="Proteomes" id="UP001328107"/>
    </source>
</evidence>
<feature type="non-terminal residue" evidence="2">
    <location>
        <position position="1"/>
    </location>
</feature>
<evidence type="ECO:0000313" key="2">
    <source>
        <dbReference type="EMBL" id="GMR53942.1"/>
    </source>
</evidence>
<dbReference type="EMBL" id="BTRK01000005">
    <property type="protein sequence ID" value="GMR53942.1"/>
    <property type="molecule type" value="Genomic_DNA"/>
</dbReference>
<sequence length="119" mass="12904">LGNALYSIDCLPSCSLHFFKTEWEEEGTSKLLLNDSDGSNCFIVMYSCLLPFFPARISSALATCLLTGSTSSNPPSSSKGAIGLFPDGFSGRSCLVHRRRRRPTEKETAKTQGGIEYGT</sequence>
<gene>
    <name evidence="2" type="ORF">PMAYCL1PPCAC_24137</name>
</gene>
<protein>
    <submittedName>
        <fullName evidence="2">Uncharacterized protein</fullName>
    </submittedName>
</protein>
<dbReference type="Proteomes" id="UP001328107">
    <property type="component" value="Unassembled WGS sequence"/>
</dbReference>
<keyword evidence="3" id="KW-1185">Reference proteome</keyword>
<accession>A0AAN5D0K7</accession>
<proteinExistence type="predicted"/>
<evidence type="ECO:0000256" key="1">
    <source>
        <dbReference type="SAM" id="MobiDB-lite"/>
    </source>
</evidence>
<reference evidence="3" key="1">
    <citation type="submission" date="2022-10" db="EMBL/GenBank/DDBJ databases">
        <title>Genome assembly of Pristionchus species.</title>
        <authorList>
            <person name="Yoshida K."/>
            <person name="Sommer R.J."/>
        </authorList>
    </citation>
    <scope>NUCLEOTIDE SEQUENCE [LARGE SCALE GENOMIC DNA]</scope>
    <source>
        <strain evidence="3">RS5460</strain>
    </source>
</reference>